<dbReference type="EMBL" id="JACCJC010000040">
    <property type="protein sequence ID" value="KAF6233238.1"/>
    <property type="molecule type" value="Genomic_DNA"/>
</dbReference>
<protein>
    <submittedName>
        <fullName evidence="1">Uncharacterized protein</fullName>
    </submittedName>
</protein>
<dbReference type="AlphaFoldDB" id="A0A8H6FR93"/>
<comment type="caution">
    <text evidence="1">The sequence shown here is derived from an EMBL/GenBank/DDBJ whole genome shotgun (WGS) entry which is preliminary data.</text>
</comment>
<evidence type="ECO:0000313" key="1">
    <source>
        <dbReference type="EMBL" id="KAF6233238.1"/>
    </source>
</evidence>
<gene>
    <name evidence="1" type="ORF">HO173_008527</name>
</gene>
<reference evidence="1 2" key="1">
    <citation type="journal article" date="2020" name="Genomics">
        <title>Complete, high-quality genomes from long-read metagenomic sequencing of two wolf lichen thalli reveals enigmatic genome architecture.</title>
        <authorList>
            <person name="McKenzie S.K."/>
            <person name="Walston R.F."/>
            <person name="Allen J.L."/>
        </authorList>
    </citation>
    <scope>NUCLEOTIDE SEQUENCE [LARGE SCALE GENOMIC DNA]</scope>
    <source>
        <strain evidence="1">WasteWater2</strain>
    </source>
</reference>
<name>A0A8H6FR93_9LECA</name>
<sequence>MEFICFLFLSSTLDELICKEITCPSLTFSNTSHGEEAKRKVHSRRNDTLETRLGMSQRVCPNVEKKLLKVLEGKVDALDLLFAGELATEYYKETEDSYECLKMVEPYLDALAHKHPSLTSPPDSFEKVKEKFRNHVDRMVFATLNMEQDPFQQGFQTGEDNLITRDSQQWDCGLVGPL</sequence>
<organism evidence="1 2">
    <name type="scientific">Letharia columbiana</name>
    <dbReference type="NCBI Taxonomy" id="112416"/>
    <lineage>
        <taxon>Eukaryota</taxon>
        <taxon>Fungi</taxon>
        <taxon>Dikarya</taxon>
        <taxon>Ascomycota</taxon>
        <taxon>Pezizomycotina</taxon>
        <taxon>Lecanoromycetes</taxon>
        <taxon>OSLEUM clade</taxon>
        <taxon>Lecanoromycetidae</taxon>
        <taxon>Lecanorales</taxon>
        <taxon>Lecanorineae</taxon>
        <taxon>Parmeliaceae</taxon>
        <taxon>Letharia</taxon>
    </lineage>
</organism>
<dbReference type="Proteomes" id="UP000578531">
    <property type="component" value="Unassembled WGS sequence"/>
</dbReference>
<dbReference type="GeneID" id="59290183"/>
<accession>A0A8H6FR93</accession>
<evidence type="ECO:0000313" key="2">
    <source>
        <dbReference type="Proteomes" id="UP000578531"/>
    </source>
</evidence>
<keyword evidence="2" id="KW-1185">Reference proteome</keyword>
<proteinExistence type="predicted"/>
<dbReference type="RefSeq" id="XP_037162660.1">
    <property type="nucleotide sequence ID" value="XM_037310427.1"/>
</dbReference>